<dbReference type="Gene3D" id="1.25.10.10">
    <property type="entry name" value="Leucine-rich Repeat Variant"/>
    <property type="match status" value="1"/>
</dbReference>
<keyword evidence="3" id="KW-0819">tRNA processing</keyword>
<evidence type="ECO:0000259" key="9">
    <source>
        <dbReference type="PROSITE" id="PS51379"/>
    </source>
</evidence>
<evidence type="ECO:0000256" key="8">
    <source>
        <dbReference type="ARBA" id="ARBA00023014"/>
    </source>
</evidence>
<dbReference type="InterPro" id="IPR016024">
    <property type="entry name" value="ARM-type_fold"/>
</dbReference>
<dbReference type="GO" id="GO:0008616">
    <property type="term" value="P:tRNA queuosine(34) biosynthetic process"/>
    <property type="evidence" value="ECO:0007669"/>
    <property type="project" value="UniProtKB-KW"/>
</dbReference>
<evidence type="ECO:0000256" key="4">
    <source>
        <dbReference type="ARBA" id="ARBA00022723"/>
    </source>
</evidence>
<dbReference type="InterPro" id="IPR017900">
    <property type="entry name" value="4Fe4S_Fe_S_CS"/>
</dbReference>
<keyword evidence="5" id="KW-0671">Queuosine biosynthesis</keyword>
<dbReference type="PROSITE" id="PS00198">
    <property type="entry name" value="4FE4S_FER_1"/>
    <property type="match status" value="1"/>
</dbReference>
<keyword evidence="1" id="KW-0004">4Fe-4S</keyword>
<keyword evidence="8" id="KW-0411">Iron-sulfur</keyword>
<evidence type="ECO:0000256" key="2">
    <source>
        <dbReference type="ARBA" id="ARBA00022490"/>
    </source>
</evidence>
<dbReference type="GO" id="GO:0052693">
    <property type="term" value="F:epoxyqueuosine reductase activity"/>
    <property type="evidence" value="ECO:0007669"/>
    <property type="project" value="UniProtKB-EC"/>
</dbReference>
<evidence type="ECO:0000256" key="7">
    <source>
        <dbReference type="ARBA" id="ARBA00023004"/>
    </source>
</evidence>
<feature type="domain" description="4Fe-4S ferredoxin-type" evidence="9">
    <location>
        <begin position="198"/>
        <end position="227"/>
    </location>
</feature>
<dbReference type="SUPFAM" id="SSF48371">
    <property type="entry name" value="ARM repeat"/>
    <property type="match status" value="1"/>
</dbReference>
<keyword evidence="6 10" id="KW-0560">Oxidoreductase</keyword>
<dbReference type="AlphaFoldDB" id="A0A7C1FKA6"/>
<accession>A0A7C1FKA6</accession>
<dbReference type="GO" id="GO:0046872">
    <property type="term" value="F:metal ion binding"/>
    <property type="evidence" value="ECO:0007669"/>
    <property type="project" value="UniProtKB-KW"/>
</dbReference>
<comment type="caution">
    <text evidence="10">The sequence shown here is derived from an EMBL/GenBank/DDBJ whole genome shotgun (WGS) entry which is preliminary data.</text>
</comment>
<evidence type="ECO:0000256" key="5">
    <source>
        <dbReference type="ARBA" id="ARBA00022785"/>
    </source>
</evidence>
<name>A0A7C1FKA6_9CHLR</name>
<dbReference type="InterPro" id="IPR011989">
    <property type="entry name" value="ARM-like"/>
</dbReference>
<dbReference type="SUPFAM" id="SSF46548">
    <property type="entry name" value="alpha-helical ferredoxin"/>
    <property type="match status" value="1"/>
</dbReference>
<proteinExistence type="predicted"/>
<evidence type="ECO:0000313" key="10">
    <source>
        <dbReference type="EMBL" id="HDX32954.1"/>
    </source>
</evidence>
<dbReference type="GO" id="GO:0051539">
    <property type="term" value="F:4 iron, 4 sulfur cluster binding"/>
    <property type="evidence" value="ECO:0007669"/>
    <property type="project" value="UniProtKB-KW"/>
</dbReference>
<dbReference type="InterPro" id="IPR017896">
    <property type="entry name" value="4Fe4S_Fe-S-bd"/>
</dbReference>
<dbReference type="NCBIfam" id="TIGR00276">
    <property type="entry name" value="tRNA epoxyqueuosine(34) reductase QueG"/>
    <property type="match status" value="1"/>
</dbReference>
<dbReference type="PROSITE" id="PS51379">
    <property type="entry name" value="4FE4S_FER_2"/>
    <property type="match status" value="1"/>
</dbReference>
<dbReference type="EC" id="1.17.99.6" evidence="10"/>
<reference evidence="10" key="1">
    <citation type="journal article" date="2020" name="mSystems">
        <title>Genome- and Community-Level Interaction Insights into Carbon Utilization and Element Cycling Functions of Hydrothermarchaeota in Hydrothermal Sediment.</title>
        <authorList>
            <person name="Zhou Z."/>
            <person name="Liu Y."/>
            <person name="Xu W."/>
            <person name="Pan J."/>
            <person name="Luo Z.H."/>
            <person name="Li M."/>
        </authorList>
    </citation>
    <scope>NUCLEOTIDE SEQUENCE [LARGE SCALE GENOMIC DNA]</scope>
    <source>
        <strain evidence="10">SpSt-289</strain>
    </source>
</reference>
<evidence type="ECO:0000256" key="6">
    <source>
        <dbReference type="ARBA" id="ARBA00023002"/>
    </source>
</evidence>
<dbReference type="PANTHER" id="PTHR30002:SF4">
    <property type="entry name" value="EPOXYQUEUOSINE REDUCTASE"/>
    <property type="match status" value="1"/>
</dbReference>
<evidence type="ECO:0000256" key="1">
    <source>
        <dbReference type="ARBA" id="ARBA00022485"/>
    </source>
</evidence>
<dbReference type="Gene3D" id="3.30.70.20">
    <property type="match status" value="1"/>
</dbReference>
<evidence type="ECO:0000256" key="3">
    <source>
        <dbReference type="ARBA" id="ARBA00022694"/>
    </source>
</evidence>
<dbReference type="InterPro" id="IPR013542">
    <property type="entry name" value="QueG_DUF1730"/>
</dbReference>
<dbReference type="InterPro" id="IPR004453">
    <property type="entry name" value="QueG"/>
</dbReference>
<gene>
    <name evidence="10" type="primary">queG</name>
    <name evidence="10" type="ORF">ENQ20_15910</name>
</gene>
<dbReference type="Pfam" id="PF08331">
    <property type="entry name" value="QueG_DUF1730"/>
    <property type="match status" value="1"/>
</dbReference>
<dbReference type="PANTHER" id="PTHR30002">
    <property type="entry name" value="EPOXYQUEUOSINE REDUCTASE"/>
    <property type="match status" value="1"/>
</dbReference>
<keyword evidence="2" id="KW-0963">Cytoplasm</keyword>
<protein>
    <submittedName>
        <fullName evidence="10">tRNA epoxyqueuosine(34) reductase QueG</fullName>
        <ecNumber evidence="10">1.17.99.6</ecNumber>
    </submittedName>
</protein>
<dbReference type="Pfam" id="PF13484">
    <property type="entry name" value="Fer4_16"/>
    <property type="match status" value="1"/>
</dbReference>
<dbReference type="Pfam" id="PF13646">
    <property type="entry name" value="HEAT_2"/>
    <property type="match status" value="1"/>
</dbReference>
<dbReference type="EMBL" id="DSMG01000165">
    <property type="protein sequence ID" value="HDX32954.1"/>
    <property type="molecule type" value="Genomic_DNA"/>
</dbReference>
<organism evidence="10">
    <name type="scientific">Caldilinea aerophila</name>
    <dbReference type="NCBI Taxonomy" id="133453"/>
    <lineage>
        <taxon>Bacteria</taxon>
        <taxon>Bacillati</taxon>
        <taxon>Chloroflexota</taxon>
        <taxon>Caldilineae</taxon>
        <taxon>Caldilineales</taxon>
        <taxon>Caldilineaceae</taxon>
        <taxon>Caldilinea</taxon>
    </lineage>
</organism>
<keyword evidence="4" id="KW-0479">Metal-binding</keyword>
<keyword evidence="7" id="KW-0408">Iron</keyword>
<sequence>MMQLSPVLIQAIRRQAHQLGFDFCSFAPVGEAPHADFFDAWIEAGRAGEMSYLERHREKRRFPALLAEPPSPPFETIVVLAVDYHQFDLPPEVRNDPSRGIIASYSWGDDYHEIIRPLLYELDAFIRSQTGRTTPGKCLVDTGPVLERDWAAAAGIGFTGKNCCTIRPSVGSWLFLAVILIPERLPAGWTSLREEGREEEGKRPMTCGRCTRCLSACPTDAFVGPYELDPLRCIAYWTIEARSIIPRSLRPAFGNRIFGCDICQEVCPYNRRLGERTPRLAGLRAHLARVAPPLLEGFDPAHPYWLNQEAFSKQFARSPVRRAKRGGMLRNVCVALGNWGAPATVPALAHALRDREPVARAHAAWALGCVLARQPHEQAANLLAMALEQETDSRVREEIHLALHGV</sequence>